<protein>
    <submittedName>
        <fullName evidence="2">Phosphoribosyltransferase</fullName>
    </submittedName>
</protein>
<sequence length="218" mass="23176">MYFHDRTDAGRRLAKALLKYQGQDVVVLALPRGGVPVAAEVARALGAPLDLVLVRKIGAPFDEELAIGAVAEGAPPIMARNEAVIAACRIGEQEFQQRLERQLAEMARRRRIYLSGRPAIDLSGRIAILVDDGVATGATTRAALRATRQRRPGKLVLAVPVGEADVMAALAEEADEVVCLQDHLVGGGVGPCYDVFGQVSDAEVNELLERLAPPDGAP</sequence>
<dbReference type="KEGG" id="caul:KCG34_17705"/>
<dbReference type="Pfam" id="PF00156">
    <property type="entry name" value="Pribosyltran"/>
    <property type="match status" value="1"/>
</dbReference>
<dbReference type="InterPro" id="IPR029057">
    <property type="entry name" value="PRTase-like"/>
</dbReference>
<dbReference type="CDD" id="cd06223">
    <property type="entry name" value="PRTases_typeI"/>
    <property type="match status" value="1"/>
</dbReference>
<keyword evidence="2" id="KW-0328">Glycosyltransferase</keyword>
<keyword evidence="2" id="KW-0808">Transferase</keyword>
<accession>A0A975ITW4</accession>
<evidence type="ECO:0000259" key="1">
    <source>
        <dbReference type="Pfam" id="PF00156"/>
    </source>
</evidence>
<dbReference type="Gene3D" id="3.40.50.2020">
    <property type="match status" value="1"/>
</dbReference>
<organism evidence="2 3">
    <name type="scientific">Phenylobacterium montanum</name>
    <dbReference type="NCBI Taxonomy" id="2823693"/>
    <lineage>
        <taxon>Bacteria</taxon>
        <taxon>Pseudomonadati</taxon>
        <taxon>Pseudomonadota</taxon>
        <taxon>Alphaproteobacteria</taxon>
        <taxon>Caulobacterales</taxon>
        <taxon>Caulobacteraceae</taxon>
        <taxon>Phenylobacterium</taxon>
    </lineage>
</organism>
<dbReference type="InterPro" id="IPR000836">
    <property type="entry name" value="PRTase_dom"/>
</dbReference>
<dbReference type="Proteomes" id="UP000676409">
    <property type="component" value="Chromosome"/>
</dbReference>
<gene>
    <name evidence="2" type="ORF">KCG34_17705</name>
</gene>
<dbReference type="RefSeq" id="WP_211936946.1">
    <property type="nucleotide sequence ID" value="NZ_CP073078.1"/>
</dbReference>
<dbReference type="GO" id="GO:0016757">
    <property type="term" value="F:glycosyltransferase activity"/>
    <property type="evidence" value="ECO:0007669"/>
    <property type="project" value="UniProtKB-KW"/>
</dbReference>
<dbReference type="AlphaFoldDB" id="A0A975ITW4"/>
<dbReference type="Gene3D" id="3.30.1310.20">
    <property type="entry name" value="PRTase-like"/>
    <property type="match status" value="1"/>
</dbReference>
<evidence type="ECO:0000313" key="2">
    <source>
        <dbReference type="EMBL" id="QUD86894.1"/>
    </source>
</evidence>
<keyword evidence="3" id="KW-1185">Reference proteome</keyword>
<proteinExistence type="predicted"/>
<dbReference type="EMBL" id="CP073078">
    <property type="protein sequence ID" value="QUD86894.1"/>
    <property type="molecule type" value="Genomic_DNA"/>
</dbReference>
<reference evidence="2" key="1">
    <citation type="submission" date="2021-04" db="EMBL/GenBank/DDBJ databases">
        <title>The complete genome sequence of Caulobacter sp. S6.</title>
        <authorList>
            <person name="Tang Y."/>
            <person name="Ouyang W."/>
            <person name="Liu Q."/>
            <person name="Huang B."/>
            <person name="Guo Z."/>
            <person name="Lei P."/>
        </authorList>
    </citation>
    <scope>NUCLEOTIDE SEQUENCE</scope>
    <source>
        <strain evidence="2">S6</strain>
    </source>
</reference>
<evidence type="ECO:0000313" key="3">
    <source>
        <dbReference type="Proteomes" id="UP000676409"/>
    </source>
</evidence>
<feature type="domain" description="Phosphoribosyltransferase" evidence="1">
    <location>
        <begin position="8"/>
        <end position="181"/>
    </location>
</feature>
<name>A0A975ITW4_9CAUL</name>
<dbReference type="SUPFAM" id="SSF53271">
    <property type="entry name" value="PRTase-like"/>
    <property type="match status" value="1"/>
</dbReference>